<dbReference type="Proteomes" id="UP000811492">
    <property type="component" value="Unassembled WGS sequence"/>
</dbReference>
<organism evidence="2 3">
    <name type="scientific">Leucobacter manosquensis</name>
    <dbReference type="NCBI Taxonomy" id="2810611"/>
    <lineage>
        <taxon>Bacteria</taxon>
        <taxon>Bacillati</taxon>
        <taxon>Actinomycetota</taxon>
        <taxon>Actinomycetes</taxon>
        <taxon>Micrococcales</taxon>
        <taxon>Microbacteriaceae</taxon>
        <taxon>Leucobacter</taxon>
    </lineage>
</organism>
<evidence type="ECO:0000256" key="1">
    <source>
        <dbReference type="SAM" id="MobiDB-lite"/>
    </source>
</evidence>
<gene>
    <name evidence="2" type="ORF">JSQ98_03055</name>
</gene>
<keyword evidence="3" id="KW-1185">Reference proteome</keyword>
<reference evidence="2 3" key="1">
    <citation type="submission" date="2021-02" db="EMBL/GenBank/DDBJ databases">
        <title>Draft genome and description of Leucobacter sp nov strain Marseille-Q4368.</title>
        <authorList>
            <person name="Boxberger M."/>
            <person name="La Scola B."/>
        </authorList>
    </citation>
    <scope>NUCLEOTIDE SEQUENCE [LARGE SCALE GENOMIC DNA]</scope>
    <source>
        <strain evidence="2 3">Marseille-Q4368</strain>
    </source>
</reference>
<dbReference type="RefSeq" id="WP_211648325.1">
    <property type="nucleotide sequence ID" value="NZ_JAFEVO010000001.1"/>
</dbReference>
<sequence>MTTWAANMIEGTHFHLSKLCSDRGAATALISATEMPMTIAKGEAAVSHSGALSSPPKTVESASPPQTGNQPA</sequence>
<proteinExistence type="predicted"/>
<comment type="caution">
    <text evidence="2">The sequence shown here is derived from an EMBL/GenBank/DDBJ whole genome shotgun (WGS) entry which is preliminary data.</text>
</comment>
<feature type="region of interest" description="Disordered" evidence="1">
    <location>
        <begin position="42"/>
        <end position="72"/>
    </location>
</feature>
<accession>A0ABS5M2G3</accession>
<name>A0ABS5M2G3_9MICO</name>
<dbReference type="EMBL" id="JAFEVO010000001">
    <property type="protein sequence ID" value="MBS3181188.1"/>
    <property type="molecule type" value="Genomic_DNA"/>
</dbReference>
<evidence type="ECO:0000313" key="2">
    <source>
        <dbReference type="EMBL" id="MBS3181188.1"/>
    </source>
</evidence>
<evidence type="ECO:0000313" key="3">
    <source>
        <dbReference type="Proteomes" id="UP000811492"/>
    </source>
</evidence>
<feature type="compositionally biased region" description="Polar residues" evidence="1">
    <location>
        <begin position="50"/>
        <end position="72"/>
    </location>
</feature>
<protein>
    <submittedName>
        <fullName evidence="2">Uncharacterized protein</fullName>
    </submittedName>
</protein>